<sequence>MSIKLTSELNKQIRTHKRFLESYDLFNYGFKWKGEMFYYVTYSLLGRVKGMAVLYDGSPIENEGIIEAFSNIYNFNRIINVARDQLFPDMKKPVDVLEQLKNLLIDVKGASDVETDEINEEVETVVQTLDEVIGFPWKLNDILVEMKSIEKDVLDRGYLLSEEVDRMMELNISHNQIMYEQGRKQLSITDHVARIRDHLENEPYQNFDKYLKDLLNLYLEKKTVNQLRISQQSFEIVIGGKSVPYSAGERGMKELEENIRAEVKQIIDKDMKEKLRNKKH</sequence>
<proteinExistence type="predicted"/>
<reference evidence="1 2" key="1">
    <citation type="submission" date="2022-01" db="EMBL/GenBank/DDBJ databases">
        <title>Alkalihalobacillus sp. EGI L200015, a novel bacterium isolated from a salt lake sediment.</title>
        <authorList>
            <person name="Gao L."/>
            <person name="Fang B.-Z."/>
            <person name="Li W.-J."/>
        </authorList>
    </citation>
    <scope>NUCLEOTIDE SEQUENCE [LARGE SCALE GENOMIC DNA]</scope>
    <source>
        <strain evidence="1 2">KCTC 12718</strain>
    </source>
</reference>
<comment type="caution">
    <text evidence="1">The sequence shown here is derived from an EMBL/GenBank/DDBJ whole genome shotgun (WGS) entry which is preliminary data.</text>
</comment>
<evidence type="ECO:0000313" key="1">
    <source>
        <dbReference type="EMBL" id="MCF6139565.1"/>
    </source>
</evidence>
<gene>
    <name evidence="1" type="ORF">L2716_17755</name>
</gene>
<protein>
    <submittedName>
        <fullName evidence="1">Uncharacterized protein</fullName>
    </submittedName>
</protein>
<dbReference type="Proteomes" id="UP001649381">
    <property type="component" value="Unassembled WGS sequence"/>
</dbReference>
<keyword evidence="2" id="KW-1185">Reference proteome</keyword>
<evidence type="ECO:0000313" key="2">
    <source>
        <dbReference type="Proteomes" id="UP001649381"/>
    </source>
</evidence>
<dbReference type="EMBL" id="JAKIJS010000005">
    <property type="protein sequence ID" value="MCF6139565.1"/>
    <property type="molecule type" value="Genomic_DNA"/>
</dbReference>
<name>A0ABS9H6Z4_9BACL</name>
<accession>A0ABS9H6Z4</accession>
<organism evidence="1 2">
    <name type="scientific">Pseudalkalibacillus berkeleyi</name>
    <dbReference type="NCBI Taxonomy" id="1069813"/>
    <lineage>
        <taxon>Bacteria</taxon>
        <taxon>Bacillati</taxon>
        <taxon>Bacillota</taxon>
        <taxon>Bacilli</taxon>
        <taxon>Bacillales</taxon>
        <taxon>Fictibacillaceae</taxon>
        <taxon>Pseudalkalibacillus</taxon>
    </lineage>
</organism>
<dbReference type="RefSeq" id="WP_236338968.1">
    <property type="nucleotide sequence ID" value="NZ_JAKIJS010000005.1"/>
</dbReference>